<proteinExistence type="predicted"/>
<dbReference type="InterPro" id="IPR004360">
    <property type="entry name" value="Glyas_Fos-R_dOase_dom"/>
</dbReference>
<dbReference type="Gene3D" id="3.10.180.10">
    <property type="entry name" value="2,3-Dihydroxybiphenyl 1,2-Dioxygenase, domain 1"/>
    <property type="match status" value="1"/>
</dbReference>
<protein>
    <submittedName>
        <fullName evidence="2">Catechol 2,3-dioxygenase-like lactoylglutathione lyase family enzyme</fullName>
    </submittedName>
</protein>
<dbReference type="CDD" id="cd06587">
    <property type="entry name" value="VOC"/>
    <property type="match status" value="1"/>
</dbReference>
<reference evidence="2 3" key="1">
    <citation type="submission" date="2018-06" db="EMBL/GenBank/DDBJ databases">
        <title>Genomic Encyclopedia of Archaeal and Bacterial Type Strains, Phase II (KMG-II): from individual species to whole genera.</title>
        <authorList>
            <person name="Goeker M."/>
        </authorList>
    </citation>
    <scope>NUCLEOTIDE SEQUENCE [LARGE SCALE GENOMIC DNA]</scope>
    <source>
        <strain evidence="2 3">DSM 6779</strain>
    </source>
</reference>
<feature type="domain" description="VOC" evidence="1">
    <location>
        <begin position="2"/>
        <end position="122"/>
    </location>
</feature>
<dbReference type="OrthoDB" id="1177764at2"/>
<accession>A0A2W7P7K8</accession>
<gene>
    <name evidence="2" type="ORF">LX69_00659</name>
</gene>
<keyword evidence="3" id="KW-1185">Reference proteome</keyword>
<keyword evidence="2" id="KW-0223">Dioxygenase</keyword>
<dbReference type="Pfam" id="PF00903">
    <property type="entry name" value="Glyoxalase"/>
    <property type="match status" value="1"/>
</dbReference>
<dbReference type="RefSeq" id="WP_111444380.1">
    <property type="nucleotide sequence ID" value="NZ_QKZK01000004.1"/>
</dbReference>
<sequence length="132" mass="14471">MKIEHFAINVANPLAMAQWYTLHLGMSVVSALPAAPFTHFLADESGNVMIEIYNTPPDLVPDYANMNPLICHLAFASTDVDGDAIRLVDAGATLIDHTHLADGTHLAMLRDPWGLAIQLCRRAKPMLVCQQH</sequence>
<evidence type="ECO:0000313" key="3">
    <source>
        <dbReference type="Proteomes" id="UP000249239"/>
    </source>
</evidence>
<dbReference type="Proteomes" id="UP000249239">
    <property type="component" value="Unassembled WGS sequence"/>
</dbReference>
<evidence type="ECO:0000313" key="2">
    <source>
        <dbReference type="EMBL" id="PZX19392.1"/>
    </source>
</evidence>
<dbReference type="GO" id="GO:0016829">
    <property type="term" value="F:lyase activity"/>
    <property type="evidence" value="ECO:0007669"/>
    <property type="project" value="UniProtKB-KW"/>
</dbReference>
<dbReference type="AlphaFoldDB" id="A0A2W7P7K8"/>
<dbReference type="InterPro" id="IPR029068">
    <property type="entry name" value="Glyas_Bleomycin-R_OHBP_Dase"/>
</dbReference>
<dbReference type="PROSITE" id="PS51819">
    <property type="entry name" value="VOC"/>
    <property type="match status" value="1"/>
</dbReference>
<comment type="caution">
    <text evidence="2">The sequence shown here is derived from an EMBL/GenBank/DDBJ whole genome shotgun (WGS) entry which is preliminary data.</text>
</comment>
<name>A0A2W7P7K8_9BACT</name>
<dbReference type="EMBL" id="QKZK01000004">
    <property type="protein sequence ID" value="PZX19392.1"/>
    <property type="molecule type" value="Genomic_DNA"/>
</dbReference>
<dbReference type="GO" id="GO:0051213">
    <property type="term" value="F:dioxygenase activity"/>
    <property type="evidence" value="ECO:0007669"/>
    <property type="project" value="UniProtKB-KW"/>
</dbReference>
<evidence type="ECO:0000259" key="1">
    <source>
        <dbReference type="PROSITE" id="PS51819"/>
    </source>
</evidence>
<dbReference type="SUPFAM" id="SSF54593">
    <property type="entry name" value="Glyoxalase/Bleomycin resistance protein/Dihydroxybiphenyl dioxygenase"/>
    <property type="match status" value="1"/>
</dbReference>
<keyword evidence="2" id="KW-0456">Lyase</keyword>
<keyword evidence="2" id="KW-0560">Oxidoreductase</keyword>
<organism evidence="2 3">
    <name type="scientific">Breznakibacter xylanolyticus</name>
    <dbReference type="NCBI Taxonomy" id="990"/>
    <lineage>
        <taxon>Bacteria</taxon>
        <taxon>Pseudomonadati</taxon>
        <taxon>Bacteroidota</taxon>
        <taxon>Bacteroidia</taxon>
        <taxon>Marinilabiliales</taxon>
        <taxon>Marinilabiliaceae</taxon>
        <taxon>Breznakibacter</taxon>
    </lineage>
</organism>
<dbReference type="InterPro" id="IPR037523">
    <property type="entry name" value="VOC_core"/>
</dbReference>